<dbReference type="Gene3D" id="3.10.620.30">
    <property type="match status" value="1"/>
</dbReference>
<proteinExistence type="predicted"/>
<dbReference type="RefSeq" id="WP_310026063.1">
    <property type="nucleotide sequence ID" value="NZ_JAVDVI010000006.1"/>
</dbReference>
<evidence type="ECO:0000313" key="4">
    <source>
        <dbReference type="Proteomes" id="UP001255185"/>
    </source>
</evidence>
<name>A0ABU1TP75_9FLAO</name>
<reference evidence="3 4" key="1">
    <citation type="submission" date="2023-07" db="EMBL/GenBank/DDBJ databases">
        <title>Sorghum-associated microbial communities from plants grown in Nebraska, USA.</title>
        <authorList>
            <person name="Schachtman D."/>
        </authorList>
    </citation>
    <scope>NUCLEOTIDE SEQUENCE [LARGE SCALE GENOMIC DNA]</scope>
    <source>
        <strain evidence="3 4">3773</strain>
    </source>
</reference>
<keyword evidence="1" id="KW-0732">Signal</keyword>
<accession>A0ABU1TP75</accession>
<dbReference type="EMBL" id="JAVDVI010000006">
    <property type="protein sequence ID" value="MDR6967774.1"/>
    <property type="molecule type" value="Genomic_DNA"/>
</dbReference>
<feature type="domain" description="Transglutaminase-like" evidence="2">
    <location>
        <begin position="114"/>
        <end position="181"/>
    </location>
</feature>
<dbReference type="InterPro" id="IPR052557">
    <property type="entry name" value="CAP/Cytokinesis_protein"/>
</dbReference>
<organism evidence="3 4">
    <name type="scientific">Flavobacterium arsenatis</name>
    <dbReference type="NCBI Taxonomy" id="1484332"/>
    <lineage>
        <taxon>Bacteria</taxon>
        <taxon>Pseudomonadati</taxon>
        <taxon>Bacteroidota</taxon>
        <taxon>Flavobacteriia</taxon>
        <taxon>Flavobacteriales</taxon>
        <taxon>Flavobacteriaceae</taxon>
        <taxon>Flavobacterium</taxon>
    </lineage>
</organism>
<gene>
    <name evidence="3" type="ORF">J2X31_001786</name>
</gene>
<dbReference type="Proteomes" id="UP001255185">
    <property type="component" value="Unassembled WGS sequence"/>
</dbReference>
<sequence>MKNLILNLHKTALMAVFLITTNLSAQDYSQVDQIVSTYPKFSKAEDLAEKINKDFTKEDEKARAIFYWIATNIKYDVKAYYSQRSDRPVAYSFRNQEEKIAKQRQFKLDFANNAIKSKKAVCQGYTALFDYLSELTGLESVTITGTAKTNVTQIGKLPGASDHAWNAVKINGKWHFVEPTWGSGVVDPVKRTFIPKFNDAYFFTPPEIFILNHFPDDKKWLLGEFTEQEFASYPLYFGEYIRDNYTILSPKSGIFTGKKYNTISFKIQNLNPEDQITYAFSRLKKVELPQVKHTGNLTEFDVFLPDNSNGYLTIYINGKGIAAYKIQR</sequence>
<dbReference type="PANTHER" id="PTHR46333:SF2">
    <property type="entry name" value="CYTOKINESIS PROTEIN 3"/>
    <property type="match status" value="1"/>
</dbReference>
<evidence type="ECO:0000256" key="1">
    <source>
        <dbReference type="SAM" id="SignalP"/>
    </source>
</evidence>
<dbReference type="InterPro" id="IPR002931">
    <property type="entry name" value="Transglutaminase-like"/>
</dbReference>
<keyword evidence="4" id="KW-1185">Reference proteome</keyword>
<dbReference type="PANTHER" id="PTHR46333">
    <property type="entry name" value="CYTOKINESIS PROTEIN 3"/>
    <property type="match status" value="1"/>
</dbReference>
<feature type="chain" id="PRO_5046353286" evidence="1">
    <location>
        <begin position="26"/>
        <end position="328"/>
    </location>
</feature>
<evidence type="ECO:0000313" key="3">
    <source>
        <dbReference type="EMBL" id="MDR6967774.1"/>
    </source>
</evidence>
<dbReference type="Pfam" id="PF01841">
    <property type="entry name" value="Transglut_core"/>
    <property type="match status" value="1"/>
</dbReference>
<evidence type="ECO:0000259" key="2">
    <source>
        <dbReference type="SMART" id="SM00460"/>
    </source>
</evidence>
<protein>
    <submittedName>
        <fullName evidence="3">Transglutaminase/protease-like cytokinesis protein 3</fullName>
    </submittedName>
</protein>
<feature type="signal peptide" evidence="1">
    <location>
        <begin position="1"/>
        <end position="25"/>
    </location>
</feature>
<dbReference type="InterPro" id="IPR038765">
    <property type="entry name" value="Papain-like_cys_pep_sf"/>
</dbReference>
<dbReference type="SUPFAM" id="SSF54001">
    <property type="entry name" value="Cysteine proteinases"/>
    <property type="match status" value="1"/>
</dbReference>
<dbReference type="SMART" id="SM00460">
    <property type="entry name" value="TGc"/>
    <property type="match status" value="1"/>
</dbReference>
<comment type="caution">
    <text evidence="3">The sequence shown here is derived from an EMBL/GenBank/DDBJ whole genome shotgun (WGS) entry which is preliminary data.</text>
</comment>